<dbReference type="PANTHER" id="PTHR43767">
    <property type="entry name" value="LONG-CHAIN-FATTY-ACID--COA LIGASE"/>
    <property type="match status" value="1"/>
</dbReference>
<organism evidence="2 3">
    <name type="scientific">Amycolatopsis coloradensis</name>
    <dbReference type="NCBI Taxonomy" id="76021"/>
    <lineage>
        <taxon>Bacteria</taxon>
        <taxon>Bacillati</taxon>
        <taxon>Actinomycetota</taxon>
        <taxon>Actinomycetes</taxon>
        <taxon>Pseudonocardiales</taxon>
        <taxon>Pseudonocardiaceae</taxon>
        <taxon>Amycolatopsis</taxon>
    </lineage>
</organism>
<proteinExistence type="predicted"/>
<feature type="domain" description="AMP-dependent synthetase/ligase" evidence="1">
    <location>
        <begin position="11"/>
        <end position="349"/>
    </location>
</feature>
<dbReference type="OrthoDB" id="2472181at2"/>
<gene>
    <name evidence="2" type="ORF">BS329_21020</name>
</gene>
<dbReference type="Gene3D" id="3.40.50.12780">
    <property type="entry name" value="N-terminal domain of ligase-like"/>
    <property type="match status" value="1"/>
</dbReference>
<name>A0A1R0KQY9_9PSEU</name>
<dbReference type="AlphaFoldDB" id="A0A1R0KQY9"/>
<dbReference type="SUPFAM" id="SSF56801">
    <property type="entry name" value="Acetyl-CoA synthetase-like"/>
    <property type="match status" value="1"/>
</dbReference>
<dbReference type="InterPro" id="IPR000873">
    <property type="entry name" value="AMP-dep_synth/lig_dom"/>
</dbReference>
<evidence type="ECO:0000313" key="2">
    <source>
        <dbReference type="EMBL" id="OLZ50102.1"/>
    </source>
</evidence>
<evidence type="ECO:0000259" key="1">
    <source>
        <dbReference type="Pfam" id="PF00501"/>
    </source>
</evidence>
<keyword evidence="3" id="KW-1185">Reference proteome</keyword>
<evidence type="ECO:0000313" key="3">
    <source>
        <dbReference type="Proteomes" id="UP000187486"/>
    </source>
</evidence>
<dbReference type="EMBL" id="MQUQ01000011">
    <property type="protein sequence ID" value="OLZ50102.1"/>
    <property type="molecule type" value="Genomic_DNA"/>
</dbReference>
<dbReference type="PANTHER" id="PTHR43767:SF10">
    <property type="entry name" value="SURFACTIN SYNTHASE SUBUNIT 1"/>
    <property type="match status" value="1"/>
</dbReference>
<dbReference type="STRING" id="76021.BS329_21020"/>
<dbReference type="InterPro" id="IPR042099">
    <property type="entry name" value="ANL_N_sf"/>
</dbReference>
<dbReference type="Gene3D" id="3.30.300.30">
    <property type="match status" value="1"/>
</dbReference>
<accession>A0A1R0KQY9</accession>
<sequence>MSAEVLHDLLDSAVARFPDASAVASPRGGWTYRELADDSLRLAAGISGAGVRRGDRVLLCLSRPEDVPALVWACSRVGAVFVVIRPELPEPVLRHMIADAGPVLVVTDDPGVSTVAGADGVPVRVPGELPGRPVPMARPLPVDAACFIYTSGSTALPKAVVSTHQQMCFAARAVQNVLSYRDSDTVYCALPLSFDYGLYQLFLCALAGARLWLTDGAGPALVNDLATAGATVLPGVPSLTATLARLVARRPAPPSLRLLTNTGAAMPPALLARLRAASPGLRVQLMYGLTECKRATILAPDEDLERPGSCGRALPGTEVFAIGVDGTRVPPGEVGELVVRGPNVMTGYWRRPELTARVFARAEGLFPELRTGDQGRVDDEGYVYFAGRRDDLYKERGTRVSAIEVEAAACRVAGVRAAAVRLPGDDEFGATLFVESELADHAVLAALVEQLEPAKVPARCVVVDRLPLTPNGKIDRRALDTVAAR</sequence>
<comment type="caution">
    <text evidence="2">The sequence shown here is derived from an EMBL/GenBank/DDBJ whole genome shotgun (WGS) entry which is preliminary data.</text>
</comment>
<dbReference type="InterPro" id="IPR050237">
    <property type="entry name" value="ATP-dep_AMP-bd_enzyme"/>
</dbReference>
<dbReference type="Proteomes" id="UP000187486">
    <property type="component" value="Unassembled WGS sequence"/>
</dbReference>
<protein>
    <submittedName>
        <fullName evidence="2">AMP-dependent synthetase</fullName>
    </submittedName>
</protein>
<dbReference type="RefSeq" id="WP_076162958.1">
    <property type="nucleotide sequence ID" value="NZ_JBEZVB010000040.1"/>
</dbReference>
<dbReference type="InterPro" id="IPR045851">
    <property type="entry name" value="AMP-bd_C_sf"/>
</dbReference>
<dbReference type="Pfam" id="PF00501">
    <property type="entry name" value="AMP-binding"/>
    <property type="match status" value="1"/>
</dbReference>
<reference evidence="2 3" key="1">
    <citation type="submission" date="2016-01" db="EMBL/GenBank/DDBJ databases">
        <title>Amycolatopsis coloradensis genome sequencing and assembly.</title>
        <authorList>
            <person name="Mayilraj S."/>
        </authorList>
    </citation>
    <scope>NUCLEOTIDE SEQUENCE [LARGE SCALE GENOMIC DNA]</scope>
    <source>
        <strain evidence="2 3">DSM 44225</strain>
    </source>
</reference>